<dbReference type="Gene3D" id="3.10.450.590">
    <property type="match status" value="1"/>
</dbReference>
<dbReference type="Proteomes" id="UP001589568">
    <property type="component" value="Unassembled WGS sequence"/>
</dbReference>
<keyword evidence="3" id="KW-1185">Reference proteome</keyword>
<evidence type="ECO:0000313" key="2">
    <source>
        <dbReference type="EMBL" id="MFB9468030.1"/>
    </source>
</evidence>
<protein>
    <submittedName>
        <fullName evidence="2">DUF3887 domain-containing protein</fullName>
    </submittedName>
</protein>
<reference evidence="2 3" key="1">
    <citation type="submission" date="2024-09" db="EMBL/GenBank/DDBJ databases">
        <authorList>
            <person name="Sun Q."/>
            <person name="Mori K."/>
        </authorList>
    </citation>
    <scope>NUCLEOTIDE SEQUENCE [LARGE SCALE GENOMIC DNA]</scope>
    <source>
        <strain evidence="2 3">JCM 3324</strain>
    </source>
</reference>
<feature type="domain" description="DUF3887" evidence="1">
    <location>
        <begin position="116"/>
        <end position="198"/>
    </location>
</feature>
<evidence type="ECO:0000313" key="3">
    <source>
        <dbReference type="Proteomes" id="UP001589568"/>
    </source>
</evidence>
<gene>
    <name evidence="2" type="ORF">ACFFR3_00850</name>
</gene>
<dbReference type="EMBL" id="JBHMCF010000002">
    <property type="protein sequence ID" value="MFB9468030.1"/>
    <property type="molecule type" value="Genomic_DNA"/>
</dbReference>
<organism evidence="2 3">
    <name type="scientific">Nonomuraea salmonea</name>
    <dbReference type="NCBI Taxonomy" id="46181"/>
    <lineage>
        <taxon>Bacteria</taxon>
        <taxon>Bacillati</taxon>
        <taxon>Actinomycetota</taxon>
        <taxon>Actinomycetes</taxon>
        <taxon>Streptosporangiales</taxon>
        <taxon>Streptosporangiaceae</taxon>
        <taxon>Nonomuraea</taxon>
    </lineage>
</organism>
<proteinExistence type="predicted"/>
<evidence type="ECO:0000259" key="1">
    <source>
        <dbReference type="Pfam" id="PF13026"/>
    </source>
</evidence>
<dbReference type="InterPro" id="IPR024981">
    <property type="entry name" value="DUF3887"/>
</dbReference>
<name>A0ABV5NCM5_9ACTN</name>
<sequence>MTEVARKGNIDDATEPDLAEAAGRLLERLSAAAAPLEAVAAARDLARVADQAMRAAVAGARTAGHTWQEIGDVLGSSRQAAFQRFGRPLDPRTGAPMTDTILPGAADRTAALVAGLVGGRWEEVCRDFDETMAAGLSPDQLATVWAQVVGAIGGYERMGEPTAHQAADHTVVNAPLFFEAGELTLRVTYDHDGRIAGFYLLRPDAL</sequence>
<dbReference type="Pfam" id="PF13026">
    <property type="entry name" value="DUF3887"/>
    <property type="match status" value="1"/>
</dbReference>
<dbReference type="RefSeq" id="WP_379482429.1">
    <property type="nucleotide sequence ID" value="NZ_JBHMCF010000002.1"/>
</dbReference>
<accession>A0ABV5NCM5</accession>
<comment type="caution">
    <text evidence="2">The sequence shown here is derived from an EMBL/GenBank/DDBJ whole genome shotgun (WGS) entry which is preliminary data.</text>
</comment>